<evidence type="ECO:0000313" key="2">
    <source>
        <dbReference type="Proteomes" id="UP000325440"/>
    </source>
</evidence>
<proteinExistence type="predicted"/>
<dbReference type="Proteomes" id="UP000325440">
    <property type="component" value="Unassembled WGS sequence"/>
</dbReference>
<keyword evidence="2" id="KW-1185">Reference proteome</keyword>
<sequence>MIDLLVAKFVFITDESKKQTNDCHSRLTMNSGCSSVGFGYEDPLRPYGNVKKPKLSEELSFPNTSVQNVGVGELPSPSSMDAIKTKNRSQLMNLENDMRLCLSAIRSRIKLIMKGNQAQISH</sequence>
<reference evidence="1 2" key="1">
    <citation type="submission" date="2019-08" db="EMBL/GenBank/DDBJ databases">
        <authorList>
            <person name="Alioto T."/>
            <person name="Alioto T."/>
            <person name="Gomez Garrido J."/>
        </authorList>
    </citation>
    <scope>NUCLEOTIDE SEQUENCE [LARGE SCALE GENOMIC DNA]</scope>
</reference>
<name>A0A5E4MJD7_9HEMI</name>
<dbReference type="EMBL" id="CABPRJ010000950">
    <property type="protein sequence ID" value="VVC31664.1"/>
    <property type="molecule type" value="Genomic_DNA"/>
</dbReference>
<gene>
    <name evidence="1" type="ORF">CINCED_3A014336</name>
</gene>
<evidence type="ECO:0000313" key="1">
    <source>
        <dbReference type="EMBL" id="VVC31664.1"/>
    </source>
</evidence>
<accession>A0A5E4MJD7</accession>
<protein>
    <submittedName>
        <fullName evidence="1">Uncharacterized protein</fullName>
    </submittedName>
</protein>
<dbReference type="AlphaFoldDB" id="A0A5E4MJD7"/>
<organism evidence="1 2">
    <name type="scientific">Cinara cedri</name>
    <dbReference type="NCBI Taxonomy" id="506608"/>
    <lineage>
        <taxon>Eukaryota</taxon>
        <taxon>Metazoa</taxon>
        <taxon>Ecdysozoa</taxon>
        <taxon>Arthropoda</taxon>
        <taxon>Hexapoda</taxon>
        <taxon>Insecta</taxon>
        <taxon>Pterygota</taxon>
        <taxon>Neoptera</taxon>
        <taxon>Paraneoptera</taxon>
        <taxon>Hemiptera</taxon>
        <taxon>Sternorrhyncha</taxon>
        <taxon>Aphidomorpha</taxon>
        <taxon>Aphidoidea</taxon>
        <taxon>Aphididae</taxon>
        <taxon>Lachninae</taxon>
        <taxon>Cinara</taxon>
    </lineage>
</organism>